<comment type="caution">
    <text evidence="12">The sequence shown here is derived from an EMBL/GenBank/DDBJ whole genome shotgun (WGS) entry which is preliminary data.</text>
</comment>
<feature type="domain" description="ABC transmembrane type-1" evidence="11">
    <location>
        <begin position="86"/>
        <end position="266"/>
    </location>
</feature>
<dbReference type="Gene3D" id="1.10.3720.10">
    <property type="entry name" value="MetI-like"/>
    <property type="match status" value="1"/>
</dbReference>
<dbReference type="Proteomes" id="UP001320715">
    <property type="component" value="Unassembled WGS sequence"/>
</dbReference>
<dbReference type="Pfam" id="PF00528">
    <property type="entry name" value="BPD_transp_1"/>
    <property type="match status" value="1"/>
</dbReference>
<dbReference type="CDD" id="cd06261">
    <property type="entry name" value="TM_PBP2"/>
    <property type="match status" value="1"/>
</dbReference>
<accession>A0ABT1CPR6</accession>
<feature type="transmembrane region" description="Helical" evidence="10">
    <location>
        <begin position="249"/>
        <end position="269"/>
    </location>
</feature>
<keyword evidence="5" id="KW-0997">Cell inner membrane</keyword>
<feature type="transmembrane region" description="Helical" evidence="10">
    <location>
        <begin position="189"/>
        <end position="208"/>
    </location>
</feature>
<sequence>MTDMSVNKRAAILSFILLIGGLLLWEAAIPGQKAVGELTEYERLTGGGAQKAGVPPPSQVLEKAWEQLSDPFYDAGPNDKGIGIQIGYSIYRVLAGYFLAALIAIPLGFLIGMSPVAYKALNPFIQVLRPISPLAWMPLALFIIQDSETSAIFVIFICSIWPMLINTAFGVAGVRKDWVNVARTHELGALRTAFMVILPAAAPTIVTGMRISIGIAWLVIVAAEMLVGGTGIGYYVWNEWNNLDLTSVIFSILMIGVVGMALDAMFGVLQRFVVYSE</sequence>
<evidence type="ECO:0000256" key="5">
    <source>
        <dbReference type="ARBA" id="ARBA00022519"/>
    </source>
</evidence>
<dbReference type="SUPFAM" id="SSF161098">
    <property type="entry name" value="MetI-like"/>
    <property type="match status" value="1"/>
</dbReference>
<evidence type="ECO:0000256" key="4">
    <source>
        <dbReference type="ARBA" id="ARBA00022475"/>
    </source>
</evidence>
<evidence type="ECO:0000259" key="11">
    <source>
        <dbReference type="PROSITE" id="PS50928"/>
    </source>
</evidence>
<evidence type="ECO:0000256" key="7">
    <source>
        <dbReference type="ARBA" id="ARBA00022989"/>
    </source>
</evidence>
<evidence type="ECO:0000256" key="6">
    <source>
        <dbReference type="ARBA" id="ARBA00022692"/>
    </source>
</evidence>
<feature type="transmembrane region" description="Helical" evidence="10">
    <location>
        <begin position="94"/>
        <end position="118"/>
    </location>
</feature>
<keyword evidence="3 10" id="KW-0813">Transport</keyword>
<keyword evidence="6 10" id="KW-0812">Transmembrane</keyword>
<dbReference type="NCBIfam" id="TIGR01183">
    <property type="entry name" value="ntrB"/>
    <property type="match status" value="1"/>
</dbReference>
<dbReference type="InterPro" id="IPR005889">
    <property type="entry name" value="NtrB"/>
</dbReference>
<comment type="similarity">
    <text evidence="10">Belongs to the binding-protein-dependent transport system permease family.</text>
</comment>
<evidence type="ECO:0000256" key="2">
    <source>
        <dbReference type="ARBA" id="ARBA00004651"/>
    </source>
</evidence>
<evidence type="ECO:0000256" key="3">
    <source>
        <dbReference type="ARBA" id="ARBA00022448"/>
    </source>
</evidence>
<organism evidence="12 13">
    <name type="scientific">Hoeflea alexandrii</name>
    <dbReference type="NCBI Taxonomy" id="288436"/>
    <lineage>
        <taxon>Bacteria</taxon>
        <taxon>Pseudomonadati</taxon>
        <taxon>Pseudomonadota</taxon>
        <taxon>Alphaproteobacteria</taxon>
        <taxon>Hyphomicrobiales</taxon>
        <taxon>Rhizobiaceae</taxon>
        <taxon>Hoeflea</taxon>
    </lineage>
</organism>
<evidence type="ECO:0000313" key="13">
    <source>
        <dbReference type="Proteomes" id="UP001320715"/>
    </source>
</evidence>
<evidence type="ECO:0000313" key="12">
    <source>
        <dbReference type="EMBL" id="MCO6407555.1"/>
    </source>
</evidence>
<feature type="transmembrane region" description="Helical" evidence="10">
    <location>
        <begin position="151"/>
        <end position="169"/>
    </location>
</feature>
<protein>
    <submittedName>
        <fullName evidence="12">Nitrate ABC transporter permease</fullName>
    </submittedName>
</protein>
<dbReference type="InterPro" id="IPR035906">
    <property type="entry name" value="MetI-like_sf"/>
</dbReference>
<keyword evidence="8" id="KW-0406">Ion transport</keyword>
<feature type="transmembrane region" description="Helical" evidence="10">
    <location>
        <begin position="6"/>
        <end position="25"/>
    </location>
</feature>
<dbReference type="InterPro" id="IPR000515">
    <property type="entry name" value="MetI-like"/>
</dbReference>
<keyword evidence="7 10" id="KW-1133">Transmembrane helix</keyword>
<keyword evidence="4" id="KW-1003">Cell membrane</keyword>
<name>A0ABT1CPR6_9HYPH</name>
<proteinExistence type="inferred from homology"/>
<keyword evidence="13" id="KW-1185">Reference proteome</keyword>
<evidence type="ECO:0000256" key="1">
    <source>
        <dbReference type="ARBA" id="ARBA00004533"/>
    </source>
</evidence>
<evidence type="ECO:0000256" key="8">
    <source>
        <dbReference type="ARBA" id="ARBA00023065"/>
    </source>
</evidence>
<dbReference type="EMBL" id="JAAAML010000001">
    <property type="protein sequence ID" value="MCO6407555.1"/>
    <property type="molecule type" value="Genomic_DNA"/>
</dbReference>
<keyword evidence="9 10" id="KW-0472">Membrane</keyword>
<dbReference type="PANTHER" id="PTHR30151:SF7">
    <property type="entry name" value="NITRATE IMPORT PERMEASE PROTEIN NRTB"/>
    <property type="match status" value="1"/>
</dbReference>
<reference evidence="12 13" key="1">
    <citation type="submission" date="2020-01" db="EMBL/GenBank/DDBJ databases">
        <title>Genomes of bacteria type strains.</title>
        <authorList>
            <person name="Chen J."/>
            <person name="Zhu S."/>
            <person name="Yang J."/>
        </authorList>
    </citation>
    <scope>NUCLEOTIDE SEQUENCE [LARGE SCALE GENOMIC DNA]</scope>
    <source>
        <strain evidence="12 13">DSM 16655</strain>
    </source>
</reference>
<gene>
    <name evidence="12" type="primary">ntrB</name>
    <name evidence="12" type="ORF">GTW23_05155</name>
</gene>
<evidence type="ECO:0000256" key="10">
    <source>
        <dbReference type="RuleBase" id="RU363032"/>
    </source>
</evidence>
<evidence type="ECO:0000256" key="9">
    <source>
        <dbReference type="ARBA" id="ARBA00023136"/>
    </source>
</evidence>
<feature type="transmembrane region" description="Helical" evidence="10">
    <location>
        <begin position="215"/>
        <end position="237"/>
    </location>
</feature>
<dbReference type="PROSITE" id="PS50928">
    <property type="entry name" value="ABC_TM1"/>
    <property type="match status" value="1"/>
</dbReference>
<dbReference type="PANTHER" id="PTHR30151">
    <property type="entry name" value="ALKANE SULFONATE ABC TRANSPORTER-RELATED, MEMBRANE SUBUNIT"/>
    <property type="match status" value="1"/>
</dbReference>
<dbReference type="RefSeq" id="WP_152008096.1">
    <property type="nucleotide sequence ID" value="NZ_CP159480.1"/>
</dbReference>
<comment type="subcellular location">
    <subcellularLocation>
        <location evidence="1">Cell inner membrane</location>
    </subcellularLocation>
    <subcellularLocation>
        <location evidence="2 10">Cell membrane</location>
        <topology evidence="2 10">Multi-pass membrane protein</topology>
    </subcellularLocation>
</comment>